<gene>
    <name evidence="1" type="ORF">LPTSP2_20770</name>
</gene>
<reference evidence="2" key="1">
    <citation type="journal article" date="2019" name="Microbiol. Immunol.">
        <title>Molecular and phenotypic characterization of Leptospira johnsonii sp. nov., Leptospira ellinghausenii sp. nov. and Leptospira ryugenii sp. nov. isolated from soil and water in Japan.</title>
        <authorList>
            <person name="Masuzawa T."/>
            <person name="Saito M."/>
            <person name="Nakao R."/>
            <person name="Nikaido Y."/>
            <person name="Matsumoto M."/>
            <person name="Ogawa M."/>
            <person name="Yokoyama M."/>
            <person name="Hidaka Y."/>
            <person name="Tomita J."/>
            <person name="Sakakibara K."/>
            <person name="Suzuki K."/>
            <person name="Yasuda S."/>
            <person name="Sato H."/>
            <person name="Yamaguchi M."/>
            <person name="Yoshida S.I."/>
            <person name="Koizumi N."/>
            <person name="Kawamura Y."/>
        </authorList>
    </citation>
    <scope>NUCLEOTIDE SEQUENCE [LARGE SCALE GENOMIC DNA]</scope>
    <source>
        <strain evidence="2">E18</strain>
    </source>
</reference>
<dbReference type="Proteomes" id="UP000245206">
    <property type="component" value="Unassembled WGS sequence"/>
</dbReference>
<dbReference type="AlphaFoldDB" id="A0A2P2DDT2"/>
<evidence type="ECO:0000313" key="2">
    <source>
        <dbReference type="Proteomes" id="UP000245206"/>
    </source>
</evidence>
<keyword evidence="2" id="KW-1185">Reference proteome</keyword>
<accession>A0A2P2DDT2</accession>
<protein>
    <submittedName>
        <fullName evidence="1">Uncharacterized protein</fullName>
    </submittedName>
</protein>
<evidence type="ECO:0000313" key="1">
    <source>
        <dbReference type="EMBL" id="GBF42787.1"/>
    </source>
</evidence>
<organism evidence="1 2">
    <name type="scientific">Leptospira ellinghausenii</name>
    <dbReference type="NCBI Taxonomy" id="1917822"/>
    <lineage>
        <taxon>Bacteria</taxon>
        <taxon>Pseudomonadati</taxon>
        <taxon>Spirochaetota</taxon>
        <taxon>Spirochaetia</taxon>
        <taxon>Leptospirales</taxon>
        <taxon>Leptospiraceae</taxon>
        <taxon>Leptospira</taxon>
    </lineage>
</organism>
<dbReference type="EMBL" id="BFAZ01000009">
    <property type="protein sequence ID" value="GBF42787.1"/>
    <property type="molecule type" value="Genomic_DNA"/>
</dbReference>
<proteinExistence type="predicted"/>
<sequence length="300" mass="34348">MVQNKIAVSKQGPTQFSFFAFAQTKILPPLKMKKCFLLPSVPLEIVEMQILRSIFLILLVSFFSTCRSTSSAISRLPSLGESELFVSEEIFLLKNLIPVTNKKDTFNKNMFVGDLNFSGGISREKTIWGEQVVTKQIEFLNETGVKDESVNYVQSIVTNRFKGYQKFTILQPSKLFQVQFQKDLTKVADEGVDNINIPNEIPQFKLSANADFKGKKGVLLIPIIQYAYSHNAGWFNGQDWGCMAGVRAKLVLVWVQMETKTVLHVEGLESKQKEPQNNRYNYLDRTRNFQKIWKEIELQI</sequence>
<dbReference type="RefSeq" id="WP_245918376.1">
    <property type="nucleotide sequence ID" value="NZ_BFAZ01000009.1"/>
</dbReference>
<name>A0A2P2DDT2_9LEPT</name>
<comment type="caution">
    <text evidence="1">The sequence shown here is derived from an EMBL/GenBank/DDBJ whole genome shotgun (WGS) entry which is preliminary data.</text>
</comment>